<dbReference type="OrthoDB" id="5585685at2759"/>
<dbReference type="Gene3D" id="3.30.420.10">
    <property type="entry name" value="Ribonuclease H-like superfamily/Ribonuclease H"/>
    <property type="match status" value="1"/>
</dbReference>
<dbReference type="InterPro" id="IPR019318">
    <property type="entry name" value="Gua_nucleotide_exch_fac_Ric8"/>
</dbReference>
<evidence type="ECO:0000256" key="2">
    <source>
        <dbReference type="ARBA" id="ARBA00009049"/>
    </source>
</evidence>
<dbReference type="GO" id="GO:0001965">
    <property type="term" value="F:G-protein alpha-subunit binding"/>
    <property type="evidence" value="ECO:0007669"/>
    <property type="project" value="TreeGrafter"/>
</dbReference>
<feature type="domain" description="Integrase catalytic" evidence="7">
    <location>
        <begin position="31"/>
        <end position="119"/>
    </location>
</feature>
<dbReference type="InterPro" id="IPR036397">
    <property type="entry name" value="RNaseH_sf"/>
</dbReference>
<dbReference type="GO" id="GO:0005938">
    <property type="term" value="C:cell cortex"/>
    <property type="evidence" value="ECO:0007669"/>
    <property type="project" value="UniProtKB-SubCell"/>
</dbReference>
<dbReference type="SUPFAM" id="SSF53098">
    <property type="entry name" value="Ribonuclease H-like"/>
    <property type="match status" value="1"/>
</dbReference>
<dbReference type="Gene3D" id="1.25.10.10">
    <property type="entry name" value="Leucine-rich Repeat Variant"/>
    <property type="match status" value="1"/>
</dbReference>
<sequence>MDRHTRHEFYNIRGYDCKTSTNVSNTLCDLIISDNGAAFTSREFADYVKSNGIEHRSYALWHPASNGCAERAVQSFKEGMKKIKEGNVREKLNRFLFNYGITPQTTTGLAPSELLMKRTLKSRLHLVFPNIEKRVQERQQKQKHYHDKKSVNRQINVGQGVFARNFTIGSKIKWIQGEVIKQSGPLSFHIKLPDGRVICRHIDHIRVRNIDCTNNENEEKCDNDSELFEPEITILISTPETEQPQIEKPSNMTEQMEPRYPKRIRKEPSHFKDFHAQTFSFPDLKLEAKQEFIASLQKRLENDQSSTQCHILALQMLRLFSREKDKLVTMTTEYSLGLIMKMAGLKHYAEQTNPECVTIQDGGNQDVVVEAQKCLCNLIFNSTQAQRICSKNGCVEGTIQRLKTYKDPALKFEIKFFDMRMLFLLTALCSDTRPKIRYELHGFTYLMEVVDLTLRDAESRNTGLVDQEVDLICEILKILFNLTVTVDKNTLDEEEEAHFMRLVSVLRDLLMVKTLSKDRQEELTSHTVNLLTNIPRDCYEDHTVNLLTNIPRDCYEELLIPLNEMDIEGMENKEVEFDGRNMEAIILLLNFLFSRLDRPYKSLKESLTPILHCLCEMCRANRSIRKFCRARVLPPLKDEVKKLPEEGESFRNRLCKLLTSPITEVKDLVADFLFVMCKESVQRMVKYTGYGNCAGLLANRGLLLGGKSDGNYSSNSDDSETEEYSTLKESVNPVTGRYETEKSNPFEGMSDEQKEYEAMKLVNAMDKLQRGGIIQPSVVGPDGRPQPVEHILELTENMNIEDQTEETSED</sequence>
<keyword evidence="9" id="KW-1185">Reference proteome</keyword>
<name>A0A6J8BTV8_MYTCO</name>
<dbReference type="InterPro" id="IPR012337">
    <property type="entry name" value="RNaseH-like_sf"/>
</dbReference>
<dbReference type="PROSITE" id="PS50994">
    <property type="entry name" value="INTEGRASE"/>
    <property type="match status" value="1"/>
</dbReference>
<dbReference type="PANTHER" id="PTHR12425:SF5">
    <property type="entry name" value="SYNEMBRYN"/>
    <property type="match status" value="1"/>
</dbReference>
<accession>A0A6J8BTV8</accession>
<evidence type="ECO:0000259" key="7">
    <source>
        <dbReference type="PROSITE" id="PS50994"/>
    </source>
</evidence>
<keyword evidence="3" id="KW-0963">Cytoplasm</keyword>
<dbReference type="EMBL" id="CACVKT020003883">
    <property type="protein sequence ID" value="CAC5386470.1"/>
    <property type="molecule type" value="Genomic_DNA"/>
</dbReference>
<evidence type="ECO:0000313" key="9">
    <source>
        <dbReference type="Proteomes" id="UP000507470"/>
    </source>
</evidence>
<evidence type="ECO:0000313" key="8">
    <source>
        <dbReference type="EMBL" id="CAC5386470.1"/>
    </source>
</evidence>
<proteinExistence type="inferred from homology"/>
<evidence type="ECO:0000256" key="4">
    <source>
        <dbReference type="ARBA" id="ARBA00022658"/>
    </source>
</evidence>
<reference evidence="8 9" key="1">
    <citation type="submission" date="2020-06" db="EMBL/GenBank/DDBJ databases">
        <authorList>
            <person name="Li R."/>
            <person name="Bekaert M."/>
        </authorList>
    </citation>
    <scope>NUCLEOTIDE SEQUENCE [LARGE SCALE GENOMIC DNA]</scope>
    <source>
        <strain evidence="9">wild</strain>
    </source>
</reference>
<dbReference type="GO" id="GO:0005085">
    <property type="term" value="F:guanyl-nucleotide exchange factor activity"/>
    <property type="evidence" value="ECO:0007669"/>
    <property type="project" value="UniProtKB-KW"/>
</dbReference>
<dbReference type="GO" id="GO:0007186">
    <property type="term" value="P:G protein-coupled receptor signaling pathway"/>
    <property type="evidence" value="ECO:0007669"/>
    <property type="project" value="TreeGrafter"/>
</dbReference>
<keyword evidence="4" id="KW-0344">Guanine-nucleotide releasing factor</keyword>
<evidence type="ECO:0000256" key="1">
    <source>
        <dbReference type="ARBA" id="ARBA00004544"/>
    </source>
</evidence>
<protein>
    <submittedName>
        <fullName evidence="8">Synembryn-A</fullName>
    </submittedName>
</protein>
<dbReference type="GO" id="GO:0003676">
    <property type="term" value="F:nucleic acid binding"/>
    <property type="evidence" value="ECO:0007669"/>
    <property type="project" value="InterPro"/>
</dbReference>
<gene>
    <name evidence="8" type="ORF">MCOR_21899</name>
</gene>
<evidence type="ECO:0000256" key="6">
    <source>
        <dbReference type="SAM" id="MobiDB-lite"/>
    </source>
</evidence>
<keyword evidence="5" id="KW-0143">Chaperone</keyword>
<dbReference type="InterPro" id="IPR001584">
    <property type="entry name" value="Integrase_cat-core"/>
</dbReference>
<dbReference type="Pfam" id="PF10165">
    <property type="entry name" value="Ric8"/>
    <property type="match status" value="1"/>
</dbReference>
<dbReference type="PRINTS" id="PR01802">
    <property type="entry name" value="SYNEMBRYN"/>
</dbReference>
<dbReference type="InterPro" id="IPR016024">
    <property type="entry name" value="ARM-type_fold"/>
</dbReference>
<feature type="region of interest" description="Disordered" evidence="6">
    <location>
        <begin position="710"/>
        <end position="731"/>
    </location>
</feature>
<comment type="subcellular location">
    <subcellularLocation>
        <location evidence="1">Cytoplasm</location>
        <location evidence="1">Cell cortex</location>
    </subcellularLocation>
</comment>
<dbReference type="Proteomes" id="UP000507470">
    <property type="component" value="Unassembled WGS sequence"/>
</dbReference>
<dbReference type="PANTHER" id="PTHR12425">
    <property type="entry name" value="SYNEMBRYN"/>
    <property type="match status" value="1"/>
</dbReference>
<evidence type="ECO:0000256" key="5">
    <source>
        <dbReference type="ARBA" id="ARBA00023186"/>
    </source>
</evidence>
<dbReference type="SUPFAM" id="SSF48371">
    <property type="entry name" value="ARM repeat"/>
    <property type="match status" value="1"/>
</dbReference>
<comment type="similarity">
    <text evidence="2">Belongs to the synembryn family.</text>
</comment>
<dbReference type="GO" id="GO:0015074">
    <property type="term" value="P:DNA integration"/>
    <property type="evidence" value="ECO:0007669"/>
    <property type="project" value="InterPro"/>
</dbReference>
<evidence type="ECO:0000256" key="3">
    <source>
        <dbReference type="ARBA" id="ARBA00022490"/>
    </source>
</evidence>
<organism evidence="8 9">
    <name type="scientific">Mytilus coruscus</name>
    <name type="common">Sea mussel</name>
    <dbReference type="NCBI Taxonomy" id="42192"/>
    <lineage>
        <taxon>Eukaryota</taxon>
        <taxon>Metazoa</taxon>
        <taxon>Spiralia</taxon>
        <taxon>Lophotrochozoa</taxon>
        <taxon>Mollusca</taxon>
        <taxon>Bivalvia</taxon>
        <taxon>Autobranchia</taxon>
        <taxon>Pteriomorphia</taxon>
        <taxon>Mytilida</taxon>
        <taxon>Mytiloidea</taxon>
        <taxon>Mytilidae</taxon>
        <taxon>Mytilinae</taxon>
        <taxon>Mytilus</taxon>
    </lineage>
</organism>
<dbReference type="InterPro" id="IPR008376">
    <property type="entry name" value="Chaperone_Ric-8_A/B"/>
</dbReference>
<dbReference type="AlphaFoldDB" id="A0A6J8BTV8"/>
<dbReference type="InterPro" id="IPR011989">
    <property type="entry name" value="ARM-like"/>
</dbReference>